<evidence type="ECO:0000313" key="2">
    <source>
        <dbReference type="EMBL" id="RDX81295.1"/>
    </source>
</evidence>
<protein>
    <submittedName>
        <fullName evidence="2">Uncharacterized protein</fullName>
    </submittedName>
</protein>
<dbReference type="Proteomes" id="UP000257109">
    <property type="component" value="Unassembled WGS sequence"/>
</dbReference>
<feature type="region of interest" description="Disordered" evidence="1">
    <location>
        <begin position="121"/>
        <end position="184"/>
    </location>
</feature>
<reference evidence="2" key="1">
    <citation type="submission" date="2018-05" db="EMBL/GenBank/DDBJ databases">
        <title>Draft genome of Mucuna pruriens seed.</title>
        <authorList>
            <person name="Nnadi N.E."/>
            <person name="Vos R."/>
            <person name="Hasami M.H."/>
            <person name="Devisetty U.K."/>
            <person name="Aguiy J.C."/>
        </authorList>
    </citation>
    <scope>NUCLEOTIDE SEQUENCE [LARGE SCALE GENOMIC DNA]</scope>
    <source>
        <strain evidence="2">JCA_2017</strain>
    </source>
</reference>
<evidence type="ECO:0000256" key="1">
    <source>
        <dbReference type="SAM" id="MobiDB-lite"/>
    </source>
</evidence>
<feature type="compositionally biased region" description="Polar residues" evidence="1">
    <location>
        <begin position="139"/>
        <end position="184"/>
    </location>
</feature>
<proteinExistence type="predicted"/>
<dbReference type="EMBL" id="QJKJ01007963">
    <property type="protein sequence ID" value="RDX81295.1"/>
    <property type="molecule type" value="Genomic_DNA"/>
</dbReference>
<sequence>MLFGRIELHTELRWGCRPTELSSCNLAYDQAGQERKFQLHELDELYLEAYENSRIYKMNIPTTPYRSMSIRSNYSMKALHQFRVQLRCHLGRIRIDFNPVMIKCVGETPGDEPRVVYSKRVEKEKKERSKCKKIKETRPSQSTPSRPTNSTIQQPMRKQPNSPIRSGPIASSTSMIQHRGHLSSSSTAMSILENLPRYSEEFYNSKTKKPKIVKGDRLDYQRTLVDLILSVLANGGEPSPFDHGDRRGRRIH</sequence>
<accession>A0A371FSI6</accession>
<name>A0A371FSI6_MUCPR</name>
<gene>
    <name evidence="2" type="ORF">CR513_38040</name>
</gene>
<comment type="caution">
    <text evidence="2">The sequence shown here is derived from an EMBL/GenBank/DDBJ whole genome shotgun (WGS) entry which is preliminary data.</text>
</comment>
<evidence type="ECO:0000313" key="3">
    <source>
        <dbReference type="Proteomes" id="UP000257109"/>
    </source>
</evidence>
<dbReference type="AlphaFoldDB" id="A0A371FSI6"/>
<keyword evidence="3" id="KW-1185">Reference proteome</keyword>
<feature type="non-terminal residue" evidence="2">
    <location>
        <position position="1"/>
    </location>
</feature>
<organism evidence="2 3">
    <name type="scientific">Mucuna pruriens</name>
    <name type="common">Velvet bean</name>
    <name type="synonym">Dolichos pruriens</name>
    <dbReference type="NCBI Taxonomy" id="157652"/>
    <lineage>
        <taxon>Eukaryota</taxon>
        <taxon>Viridiplantae</taxon>
        <taxon>Streptophyta</taxon>
        <taxon>Embryophyta</taxon>
        <taxon>Tracheophyta</taxon>
        <taxon>Spermatophyta</taxon>
        <taxon>Magnoliopsida</taxon>
        <taxon>eudicotyledons</taxon>
        <taxon>Gunneridae</taxon>
        <taxon>Pentapetalae</taxon>
        <taxon>rosids</taxon>
        <taxon>fabids</taxon>
        <taxon>Fabales</taxon>
        <taxon>Fabaceae</taxon>
        <taxon>Papilionoideae</taxon>
        <taxon>50 kb inversion clade</taxon>
        <taxon>NPAAA clade</taxon>
        <taxon>indigoferoid/millettioid clade</taxon>
        <taxon>Phaseoleae</taxon>
        <taxon>Mucuna</taxon>
    </lineage>
</organism>